<dbReference type="InterPro" id="IPR041504">
    <property type="entry name" value="AidB_N"/>
</dbReference>
<dbReference type="Pfam" id="PF02770">
    <property type="entry name" value="Acyl-CoA_dh_M"/>
    <property type="match status" value="1"/>
</dbReference>
<reference evidence="9 10" key="1">
    <citation type="submission" date="2019-11" db="EMBL/GenBank/DDBJ databases">
        <authorList>
            <person name="Holert J."/>
        </authorList>
    </citation>
    <scope>NUCLEOTIDE SEQUENCE [LARGE SCALE GENOMIC DNA]</scope>
    <source>
        <strain evidence="9">SB11_3</strain>
    </source>
</reference>
<evidence type="ECO:0000259" key="7">
    <source>
        <dbReference type="Pfam" id="PF02770"/>
    </source>
</evidence>
<dbReference type="Pfam" id="PF18158">
    <property type="entry name" value="AidB_N"/>
    <property type="match status" value="1"/>
</dbReference>
<dbReference type="SUPFAM" id="SSF47203">
    <property type="entry name" value="Acyl-CoA dehydrogenase C-terminal domain-like"/>
    <property type="match status" value="1"/>
</dbReference>
<accession>A0A5S9QK79</accession>
<evidence type="ECO:0000259" key="6">
    <source>
        <dbReference type="Pfam" id="PF00441"/>
    </source>
</evidence>
<dbReference type="EC" id="1.3.99.-" evidence="9"/>
<dbReference type="InterPro" id="IPR036250">
    <property type="entry name" value="AcylCo_DH-like_C"/>
</dbReference>
<feature type="domain" description="Acyl-CoA dehydrogenase/oxidase C-terminal" evidence="6">
    <location>
        <begin position="291"/>
        <end position="444"/>
    </location>
</feature>
<dbReference type="PANTHER" id="PTHR42707:SF3">
    <property type="entry name" value="ACYL-COA DEHYDROGENASE AIDB-RELATED"/>
    <property type="match status" value="1"/>
</dbReference>
<dbReference type="OrthoDB" id="9771038at2"/>
<keyword evidence="5 9" id="KW-0560">Oxidoreductase</keyword>
<evidence type="ECO:0000313" key="9">
    <source>
        <dbReference type="EMBL" id="CAA0118444.1"/>
    </source>
</evidence>
<dbReference type="Gene3D" id="1.20.140.10">
    <property type="entry name" value="Butyryl-CoA Dehydrogenase, subunit A, domain 3"/>
    <property type="match status" value="1"/>
</dbReference>
<dbReference type="InterPro" id="IPR006091">
    <property type="entry name" value="Acyl-CoA_Oxase/DH_mid-dom"/>
</dbReference>
<dbReference type="Gene3D" id="6.10.250.600">
    <property type="match status" value="1"/>
</dbReference>
<dbReference type="Proteomes" id="UP000441399">
    <property type="component" value="Unassembled WGS sequence"/>
</dbReference>
<dbReference type="InterPro" id="IPR006089">
    <property type="entry name" value="Acyl-CoA_DH_CS"/>
</dbReference>
<dbReference type="GO" id="GO:0003995">
    <property type="term" value="F:acyl-CoA dehydrogenase activity"/>
    <property type="evidence" value="ECO:0007669"/>
    <property type="project" value="InterPro"/>
</dbReference>
<protein>
    <submittedName>
        <fullName evidence="9">Acyl-CoA dehydrogenase AidB</fullName>
        <ecNumber evidence="9">1.3.99.-</ecNumber>
    </submittedName>
</protein>
<name>A0A5S9QK79_9GAMM</name>
<feature type="domain" description="Adaptive response protein AidB N-terminal" evidence="8">
    <location>
        <begin position="13"/>
        <end position="171"/>
    </location>
</feature>
<dbReference type="InterPro" id="IPR009075">
    <property type="entry name" value="AcylCo_DH/oxidase_C"/>
</dbReference>
<dbReference type="EMBL" id="CACSIO010000034">
    <property type="protein sequence ID" value="CAA0118444.1"/>
    <property type="molecule type" value="Genomic_DNA"/>
</dbReference>
<feature type="domain" description="Acyl-CoA oxidase/dehydrogenase middle" evidence="7">
    <location>
        <begin position="185"/>
        <end position="282"/>
    </location>
</feature>
<dbReference type="Pfam" id="PF00441">
    <property type="entry name" value="Acyl-CoA_dh_1"/>
    <property type="match status" value="1"/>
</dbReference>
<dbReference type="SUPFAM" id="SSF56645">
    <property type="entry name" value="Acyl-CoA dehydrogenase NM domain-like"/>
    <property type="match status" value="1"/>
</dbReference>
<evidence type="ECO:0000256" key="2">
    <source>
        <dbReference type="ARBA" id="ARBA00009347"/>
    </source>
</evidence>
<keyword evidence="4 5" id="KW-0274">FAD</keyword>
<dbReference type="InterPro" id="IPR052904">
    <property type="entry name" value="Acyl-CoA_dehydrogenase-like"/>
</dbReference>
<evidence type="ECO:0000256" key="5">
    <source>
        <dbReference type="RuleBase" id="RU362125"/>
    </source>
</evidence>
<evidence type="ECO:0000256" key="1">
    <source>
        <dbReference type="ARBA" id="ARBA00001974"/>
    </source>
</evidence>
<dbReference type="AlphaFoldDB" id="A0A5S9QK79"/>
<comment type="cofactor">
    <cofactor evidence="1 5">
        <name>FAD</name>
        <dbReference type="ChEBI" id="CHEBI:57692"/>
    </cofactor>
</comment>
<gene>
    <name evidence="9" type="primary">aidB</name>
    <name evidence="9" type="ORF">OPDIPICF_02104</name>
</gene>
<dbReference type="PANTHER" id="PTHR42707">
    <property type="entry name" value="ACYL-COA DEHYDROGENASE"/>
    <property type="match status" value="1"/>
</dbReference>
<evidence type="ECO:0000259" key="8">
    <source>
        <dbReference type="Pfam" id="PF18158"/>
    </source>
</evidence>
<keyword evidence="3 5" id="KW-0285">Flavoprotein</keyword>
<evidence type="ECO:0000313" key="10">
    <source>
        <dbReference type="Proteomes" id="UP000441399"/>
    </source>
</evidence>
<organism evidence="9 10">
    <name type="scientific">BD1-7 clade bacterium</name>
    <dbReference type="NCBI Taxonomy" id="2029982"/>
    <lineage>
        <taxon>Bacteria</taxon>
        <taxon>Pseudomonadati</taxon>
        <taxon>Pseudomonadota</taxon>
        <taxon>Gammaproteobacteria</taxon>
        <taxon>Cellvibrionales</taxon>
        <taxon>Spongiibacteraceae</taxon>
        <taxon>BD1-7 clade</taxon>
    </lineage>
</organism>
<comment type="similarity">
    <text evidence="2 5">Belongs to the acyl-CoA dehydrogenase family.</text>
</comment>
<dbReference type="PROSITE" id="PS00073">
    <property type="entry name" value="ACYL_COA_DH_2"/>
    <property type="match status" value="1"/>
</dbReference>
<proteinExistence type="inferred from homology"/>
<dbReference type="Gene3D" id="2.40.110.20">
    <property type="match status" value="1"/>
</dbReference>
<evidence type="ECO:0000256" key="4">
    <source>
        <dbReference type="ARBA" id="ARBA00022827"/>
    </source>
</evidence>
<sequence length="549" mass="61014">MNNERGCNHRVFNQPKTSEPTNIFATDPLLSHYLQRFGEDIADSDTIAALNEYGELAGGYLTDLGDSANRHKPEIRIYDRYGHRIDQVDFHPAYHELLTKACQYGIHNLPWANPGPGAHLLRAMLFYLHNQADAGTACPITMTFAGYSVIDREDHLDAFWRDGSLSTDYDPTARHASEKTGLMFGMAMTEKQGGTDIRANTTEATLLDNGASTWRLNGHKWFCSAPMSDGFLTLAQTDAGLSCFLAPKWLPDHTPNGILIQRLKDKLGNHSNASSEIEYHDCLAYLLGEPGKGIRTIMQMVGLTRYDCALGSAALMRQAMVQAWRHCTQRSVMGKLLINQPLMQNVLADLALESDAATLLAFRLSRCLDSGTAEEMALFRIGTAVAKYWICKQAPAFINEAAECMGGAGYVEEFILPRLYREAPVNSLWEGSGNVQCLDVLRAMNKEPECVDALMNELKSVQGSNTNYDQHLAKIPIMLKGDPGELEFSARTLTAAIAQCWQAKLMMEFYNDDIFADFCRSRLSDHHARNYGQLDAKTHIDAILNAVVV</sequence>
<evidence type="ECO:0000256" key="3">
    <source>
        <dbReference type="ARBA" id="ARBA00022630"/>
    </source>
</evidence>
<dbReference type="InterPro" id="IPR009100">
    <property type="entry name" value="AcylCoA_DH/oxidase_NM_dom_sf"/>
</dbReference>
<keyword evidence="10" id="KW-1185">Reference proteome</keyword>